<evidence type="ECO:0000313" key="1">
    <source>
        <dbReference type="EMBL" id="KAI8679275.1"/>
    </source>
</evidence>
<accession>A0ACC0R936</accession>
<name>A0ACC0R936_9HYPO</name>
<reference evidence="1" key="1">
    <citation type="submission" date="2022-06" db="EMBL/GenBank/DDBJ databases">
        <title>Fusarium solani species complex genomes reveal bases of compartmentalisation and animal pathogenesis.</title>
        <authorList>
            <person name="Tsai I.J."/>
        </authorList>
    </citation>
    <scope>NUCLEOTIDE SEQUENCE</scope>
    <source>
        <strain evidence="1">Fu6.1</strain>
    </source>
</reference>
<proteinExistence type="predicted"/>
<evidence type="ECO:0000313" key="2">
    <source>
        <dbReference type="Proteomes" id="UP001065298"/>
    </source>
</evidence>
<comment type="caution">
    <text evidence="1">The sequence shown here is derived from an EMBL/GenBank/DDBJ whole genome shotgun (WGS) entry which is preliminary data.</text>
</comment>
<protein>
    <submittedName>
        <fullName evidence="1">Uncharacterized protein</fullName>
    </submittedName>
</protein>
<keyword evidence="2" id="KW-1185">Reference proteome</keyword>
<sequence length="1273" mass="141334">MNDLITNVFFILAMLVGVVRGVDLEDFVNNLNTDVAPLLALFGERITMQFIAQAVSFADCFTLGMVPLGIITIMVSAIRVGGPTLLKAIVGRARENMAVPELELMSSTSEEVCELYNGKHIVRCLGSGSIGQYICLFREGLDNSEAATEDFGVKFMTLREALQDGSLIRTKGPGVVDEMRRKLERICERFYRTFSLSSPEDDLELGNLSNPRPLVPDTRPTLTVIYDIEPEAPNIALNLQDTYKRTRIVMAAFLGALVQMAAVGVFVYVDKDPKFQLKNDKPIPSYALPTAITGTACMAFGIFLCAHVVEKSTTEASYRAGDKFEMCVYWVQRGQTVNDQVFEPFVLSHDKTCSIISQSRRNKANGTVLSFKTVVGVLFGISGTIIQFVGLRGMHSVASLAQLIAIVVMTAIRCIARTGLTSSFRTVKPRVGYELDWLAKKLVVTPRITTESPLMSPWIITMTRGARHQALEPLTPEVNHLLPVSEAQSILATRRGLSKLTQIPHESSQKAVNLATALGEALNILFPKGPGVGGARGFRWFLTARIHGQSDNQLVWIDLPFKEGRWSLEVDDLVAVLSLWTSVNPSEDEMSAEQMWEYIAPTEDRREAGTELYIPEAYGDERPVIQDMKTWAPQDHETLEAIREVSEGWGKVNRSSFFTGRHGSRIDECATNLLFSFVWSMAMTLEDPLLGKTEARRNATSNSDEERPLLWNSHLARLAKAFAKVSVRSEQATMLEIIWALSVAGKLPFPQPLFTSMSAMIVKGRRLGDVNLWLTKATREARFLIETYANGTSGISECSAAWLLDLLHSMQDTSNKFGQSYGPAPDNEQSWDVFLWGLIEKYTTADFRGSMKELYSRQGRGISYLFCETASGRLLAHLKVTPLHRRAMIRDMTGVGVPPEQNAFVNVQDVCNWTPLHYAAANRNVEVVKHLLDQHADIGLKDHSGLTAAHHACLSGCWETLGMLLKEGAGLKDQANNGASLMHLAAGNGHLHIVRELLQKEAQGQARNSAVGELSPTLSTLRDFDGRMPVHWAAAEEQNHVMEELKANINVQDYYGWTPLHIAVLTGRENLVEILRILPVNVEIKDVKGRTPLILACRRTDWVANEAIKSLVANGAKVDPVDLKGRTALHHLASRGAFTDIASILIKSMDMMSSRCLLNQPDKAGFTPLRLAVSNGHTDFVEQFLEAGADTHDIHHLTLLASGLNGANTDDEAYRLTKTLLRHGCSLRPRSRDGERPIDIARRRNFARVASYLEERQEEEEKAGKSWRNWLLM</sequence>
<dbReference type="Proteomes" id="UP001065298">
    <property type="component" value="Chromosome 2"/>
</dbReference>
<gene>
    <name evidence="1" type="ORF">NCS57_00205000</name>
</gene>
<organism evidence="1 2">
    <name type="scientific">Fusarium keratoplasticum</name>
    <dbReference type="NCBI Taxonomy" id="1328300"/>
    <lineage>
        <taxon>Eukaryota</taxon>
        <taxon>Fungi</taxon>
        <taxon>Dikarya</taxon>
        <taxon>Ascomycota</taxon>
        <taxon>Pezizomycotina</taxon>
        <taxon>Sordariomycetes</taxon>
        <taxon>Hypocreomycetidae</taxon>
        <taxon>Hypocreales</taxon>
        <taxon>Nectriaceae</taxon>
        <taxon>Fusarium</taxon>
        <taxon>Fusarium solani species complex</taxon>
    </lineage>
</organism>
<dbReference type="EMBL" id="CM046504">
    <property type="protein sequence ID" value="KAI8679275.1"/>
    <property type="molecule type" value="Genomic_DNA"/>
</dbReference>